<proteinExistence type="predicted"/>
<dbReference type="PROSITE" id="PS50102">
    <property type="entry name" value="RRM"/>
    <property type="match status" value="2"/>
</dbReference>
<evidence type="ECO:0000313" key="5">
    <source>
        <dbReference type="EMBL" id="KAJ4759973.1"/>
    </source>
</evidence>
<dbReference type="Gene3D" id="3.30.70.330">
    <property type="match status" value="2"/>
</dbReference>
<feature type="domain" description="RRM" evidence="4">
    <location>
        <begin position="16"/>
        <end position="96"/>
    </location>
</feature>
<dbReference type="AlphaFoldDB" id="A0AAV8H518"/>
<dbReference type="SUPFAM" id="SSF54928">
    <property type="entry name" value="RNA-binding domain, RBD"/>
    <property type="match status" value="2"/>
</dbReference>
<organism evidence="6 7">
    <name type="scientific">Rhynchospora pubera</name>
    <dbReference type="NCBI Taxonomy" id="906938"/>
    <lineage>
        <taxon>Eukaryota</taxon>
        <taxon>Viridiplantae</taxon>
        <taxon>Streptophyta</taxon>
        <taxon>Embryophyta</taxon>
        <taxon>Tracheophyta</taxon>
        <taxon>Spermatophyta</taxon>
        <taxon>Magnoliopsida</taxon>
        <taxon>Liliopsida</taxon>
        <taxon>Poales</taxon>
        <taxon>Cyperaceae</taxon>
        <taxon>Cyperoideae</taxon>
        <taxon>Rhynchosporeae</taxon>
        <taxon>Rhynchospora</taxon>
    </lineage>
</organism>
<protein>
    <submittedName>
        <fullName evidence="6">RNA-binding (RRM/RBD/RNP motifs) family protein</fullName>
    </submittedName>
</protein>
<dbReference type="Proteomes" id="UP001140206">
    <property type="component" value="Chromosome 1"/>
</dbReference>
<dbReference type="PANTHER" id="PTHR48032:SF12">
    <property type="entry name" value="RRM DOMAIN-CONTAINING PROTEIN"/>
    <property type="match status" value="1"/>
</dbReference>
<dbReference type="FunFam" id="3.30.70.330:FF:000040">
    <property type="entry name" value="Heterogeneous nuclear ribonucleoprotein A2/B1"/>
    <property type="match status" value="1"/>
</dbReference>
<dbReference type="EMBL" id="JAMFTS010000004">
    <property type="protein sequence ID" value="KAJ4759973.1"/>
    <property type="molecule type" value="Genomic_DNA"/>
</dbReference>
<dbReference type="InterPro" id="IPR012677">
    <property type="entry name" value="Nucleotide-bd_a/b_plait_sf"/>
</dbReference>
<keyword evidence="7" id="KW-1185">Reference proteome</keyword>
<dbReference type="InterPro" id="IPR000504">
    <property type="entry name" value="RRM_dom"/>
</dbReference>
<dbReference type="GO" id="GO:0003729">
    <property type="term" value="F:mRNA binding"/>
    <property type="evidence" value="ECO:0007669"/>
    <property type="project" value="TreeGrafter"/>
</dbReference>
<sequence>MEPCESISPDHSSERGKLFVGGISSETGEEVLREHFSKYGEIEHVVVIRDRLTGNGRGFAFVQFADPDSGEKALDEKETDKHVILGRTVEVKRAIPRTGRSQYGPPMDSQYVNPAQNLAYDNTTETNIANNNNPFDPRSRKIFVGGLRDNITDSELRAYFEKFGTMNDAVVMIDKWTKRSRGFGFVTFDSDESVRKVMETPFHELNGRTVEVKIAVPKGNHGNNTTDSNNYNNEGECDNGDGCYVPRMFGARGGPAFGAYFGGVYQPYGRFFNGYASSPVPPYMYPGNYAAAVGNYGSIVYGGLRAPWIGGSGVIARRGPMIPYRDYGAYFGYMNNGGGVLGGYMNVNGNGAYYGNNGTEDGFKTGCVDPDVTSTAVNGVGAVVPQLEAVKLDAQ</sequence>
<keyword evidence="2 3" id="KW-0694">RNA-binding</keyword>
<keyword evidence="1" id="KW-0677">Repeat</keyword>
<evidence type="ECO:0000256" key="1">
    <source>
        <dbReference type="ARBA" id="ARBA00022737"/>
    </source>
</evidence>
<comment type="caution">
    <text evidence="6">The sequence shown here is derived from an EMBL/GenBank/DDBJ whole genome shotgun (WGS) entry which is preliminary data.</text>
</comment>
<dbReference type="EMBL" id="JAMFTS010000001">
    <property type="protein sequence ID" value="KAJ4812444.1"/>
    <property type="molecule type" value="Genomic_DNA"/>
</dbReference>
<evidence type="ECO:0000256" key="2">
    <source>
        <dbReference type="ARBA" id="ARBA00022884"/>
    </source>
</evidence>
<accession>A0AAV8H518</accession>
<evidence type="ECO:0000313" key="6">
    <source>
        <dbReference type="EMBL" id="KAJ4812444.1"/>
    </source>
</evidence>
<name>A0AAV8H518_9POAL</name>
<dbReference type="Proteomes" id="UP001140206">
    <property type="component" value="Chromosome 4"/>
</dbReference>
<evidence type="ECO:0000313" key="7">
    <source>
        <dbReference type="Proteomes" id="UP001140206"/>
    </source>
</evidence>
<feature type="domain" description="RRM" evidence="4">
    <location>
        <begin position="140"/>
        <end position="217"/>
    </location>
</feature>
<dbReference type="SMART" id="SM00360">
    <property type="entry name" value="RRM"/>
    <property type="match status" value="2"/>
</dbReference>
<evidence type="ECO:0000256" key="3">
    <source>
        <dbReference type="PROSITE-ProRule" id="PRU00176"/>
    </source>
</evidence>
<reference evidence="6" key="1">
    <citation type="submission" date="2022-08" db="EMBL/GenBank/DDBJ databases">
        <authorList>
            <person name="Marques A."/>
        </authorList>
    </citation>
    <scope>NUCLEOTIDE SEQUENCE</scope>
    <source>
        <strain evidence="6">RhyPub2mFocal</strain>
        <tissue evidence="6">Leaves</tissue>
    </source>
</reference>
<dbReference type="GO" id="GO:0006417">
    <property type="term" value="P:regulation of translation"/>
    <property type="evidence" value="ECO:0007669"/>
    <property type="project" value="TreeGrafter"/>
</dbReference>
<dbReference type="InterPro" id="IPR035979">
    <property type="entry name" value="RBD_domain_sf"/>
</dbReference>
<dbReference type="PANTHER" id="PTHR48032">
    <property type="entry name" value="RNA-BINDING PROTEIN MUSASHI HOMOLOG RBP6"/>
    <property type="match status" value="1"/>
</dbReference>
<gene>
    <name evidence="6" type="ORF">LUZ62_025010</name>
    <name evidence="5" type="ORF">LUZ62_070348</name>
</gene>
<evidence type="ECO:0000259" key="4">
    <source>
        <dbReference type="PROSITE" id="PS50102"/>
    </source>
</evidence>
<dbReference type="Pfam" id="PF00076">
    <property type="entry name" value="RRM_1"/>
    <property type="match status" value="2"/>
</dbReference>